<name>A0ACB8GE71_9SAUR</name>
<reference evidence="1" key="1">
    <citation type="submission" date="2021-08" db="EMBL/GenBank/DDBJ databases">
        <title>The first chromosome-level gecko genome reveals the dynamic sex chromosomes of Neotropical dwarf geckos (Sphaerodactylidae: Sphaerodactylus).</title>
        <authorList>
            <person name="Pinto B.J."/>
            <person name="Keating S.E."/>
            <person name="Gamble T."/>
        </authorList>
    </citation>
    <scope>NUCLEOTIDE SEQUENCE</scope>
    <source>
        <strain evidence="1">TG3544</strain>
    </source>
</reference>
<comment type="caution">
    <text evidence="1">The sequence shown here is derived from an EMBL/GenBank/DDBJ whole genome shotgun (WGS) entry which is preliminary data.</text>
</comment>
<dbReference type="Proteomes" id="UP000827872">
    <property type="component" value="Linkage Group LG01"/>
</dbReference>
<gene>
    <name evidence="1" type="ORF">K3G42_032560</name>
</gene>
<evidence type="ECO:0000313" key="2">
    <source>
        <dbReference type="Proteomes" id="UP000827872"/>
    </source>
</evidence>
<protein>
    <submittedName>
        <fullName evidence="1">Uncharacterized protein</fullName>
    </submittedName>
</protein>
<dbReference type="EMBL" id="CM037614">
    <property type="protein sequence ID" value="KAH8017785.1"/>
    <property type="molecule type" value="Genomic_DNA"/>
</dbReference>
<evidence type="ECO:0000313" key="1">
    <source>
        <dbReference type="EMBL" id="KAH8017785.1"/>
    </source>
</evidence>
<keyword evidence="2" id="KW-1185">Reference proteome</keyword>
<organism evidence="1 2">
    <name type="scientific">Sphaerodactylus townsendi</name>
    <dbReference type="NCBI Taxonomy" id="933632"/>
    <lineage>
        <taxon>Eukaryota</taxon>
        <taxon>Metazoa</taxon>
        <taxon>Chordata</taxon>
        <taxon>Craniata</taxon>
        <taxon>Vertebrata</taxon>
        <taxon>Euteleostomi</taxon>
        <taxon>Lepidosauria</taxon>
        <taxon>Squamata</taxon>
        <taxon>Bifurcata</taxon>
        <taxon>Gekkota</taxon>
        <taxon>Sphaerodactylidae</taxon>
        <taxon>Sphaerodactylus</taxon>
    </lineage>
</organism>
<proteinExistence type="predicted"/>
<sequence length="136" mass="14824">MDARACAMYIRQKGVAAKRHEGSSVRKQNLPGLEPPRSPRLRPTRQERRPAHSDGCWAPSKKRARLALPRSRFEEAAVPGSSPPSRPLPLKKGGRRVSRTALGHAEPSWTAGAPSRSSGEEDRPGQGQGQQDPLAH</sequence>
<accession>A0ACB8GE71</accession>